<keyword evidence="3" id="KW-1185">Reference proteome</keyword>
<dbReference type="Proteomes" id="UP000813461">
    <property type="component" value="Unassembled WGS sequence"/>
</dbReference>
<evidence type="ECO:0000259" key="1">
    <source>
        <dbReference type="Pfam" id="PF24864"/>
    </source>
</evidence>
<protein>
    <recommendedName>
        <fullName evidence="1">DUF7730 domain-containing protein</fullName>
    </recommendedName>
</protein>
<dbReference type="PANTHER" id="PTHR38790">
    <property type="entry name" value="2EXR DOMAIN-CONTAINING PROTEIN-RELATED"/>
    <property type="match status" value="1"/>
</dbReference>
<dbReference type="PANTHER" id="PTHR38790:SF9">
    <property type="entry name" value="F-BOX DOMAIN-CONTAINING PROTEIN"/>
    <property type="match status" value="1"/>
</dbReference>
<reference evidence="2" key="1">
    <citation type="journal article" date="2021" name="Nat. Commun.">
        <title>Genetic determinants of endophytism in the Arabidopsis root mycobiome.</title>
        <authorList>
            <person name="Mesny F."/>
            <person name="Miyauchi S."/>
            <person name="Thiergart T."/>
            <person name="Pickel B."/>
            <person name="Atanasova L."/>
            <person name="Karlsson M."/>
            <person name="Huettel B."/>
            <person name="Barry K.W."/>
            <person name="Haridas S."/>
            <person name="Chen C."/>
            <person name="Bauer D."/>
            <person name="Andreopoulos W."/>
            <person name="Pangilinan J."/>
            <person name="LaButti K."/>
            <person name="Riley R."/>
            <person name="Lipzen A."/>
            <person name="Clum A."/>
            <person name="Drula E."/>
            <person name="Henrissat B."/>
            <person name="Kohler A."/>
            <person name="Grigoriev I.V."/>
            <person name="Martin F.M."/>
            <person name="Hacquard S."/>
        </authorList>
    </citation>
    <scope>NUCLEOTIDE SEQUENCE</scope>
    <source>
        <strain evidence="2">MPI-SDFR-AT-0120</strain>
    </source>
</reference>
<evidence type="ECO:0000313" key="2">
    <source>
        <dbReference type="EMBL" id="KAH7092043.1"/>
    </source>
</evidence>
<feature type="domain" description="DUF7730" evidence="1">
    <location>
        <begin position="1"/>
        <end position="214"/>
    </location>
</feature>
<name>A0A8K0W2C4_9PLEO</name>
<proteinExistence type="predicted"/>
<evidence type="ECO:0000313" key="3">
    <source>
        <dbReference type="Proteomes" id="UP000813461"/>
    </source>
</evidence>
<dbReference type="Pfam" id="PF24864">
    <property type="entry name" value="DUF7730"/>
    <property type="match status" value="1"/>
</dbReference>
<comment type="caution">
    <text evidence="2">The sequence shown here is derived from an EMBL/GenBank/DDBJ whole genome shotgun (WGS) entry which is preliminary data.</text>
</comment>
<organism evidence="2 3">
    <name type="scientific">Paraphoma chrysanthemicola</name>
    <dbReference type="NCBI Taxonomy" id="798071"/>
    <lineage>
        <taxon>Eukaryota</taxon>
        <taxon>Fungi</taxon>
        <taxon>Dikarya</taxon>
        <taxon>Ascomycota</taxon>
        <taxon>Pezizomycotina</taxon>
        <taxon>Dothideomycetes</taxon>
        <taxon>Pleosporomycetidae</taxon>
        <taxon>Pleosporales</taxon>
        <taxon>Pleosporineae</taxon>
        <taxon>Phaeosphaeriaceae</taxon>
        <taxon>Paraphoma</taxon>
    </lineage>
</organism>
<dbReference type="AlphaFoldDB" id="A0A8K0W2C4"/>
<dbReference type="OrthoDB" id="4757095at2759"/>
<accession>A0A8K0W2C4</accession>
<dbReference type="InterPro" id="IPR056632">
    <property type="entry name" value="DUF7730"/>
</dbReference>
<sequence>MTKLPLEIRRMIYARTLGGASIHLATYNGKPSAMECWRDECLCDYFDPLLEKKLSFGTGLLRTCRVIYSEAVEYLYSANQFCLSTDRDEIPTLEHLSWYFLPQRLSQIRDMRIHWPLDSYHFFLSPDVFPMPQVAWARSWEALSRLTGLQRLHIDVTCRHLHGSPRELWQEQGEEFMKMARTIIAPREFVVILSDPECETDYDVGESRCVLRLPEVPRPTDDPSLL</sequence>
<gene>
    <name evidence="2" type="ORF">FB567DRAFT_435680</name>
</gene>
<dbReference type="EMBL" id="JAGMVJ010000003">
    <property type="protein sequence ID" value="KAH7092043.1"/>
    <property type="molecule type" value="Genomic_DNA"/>
</dbReference>